<organism evidence="10 11">
    <name type="scientific">Asticcacaulis currens</name>
    <dbReference type="NCBI Taxonomy" id="2984210"/>
    <lineage>
        <taxon>Bacteria</taxon>
        <taxon>Pseudomonadati</taxon>
        <taxon>Pseudomonadota</taxon>
        <taxon>Alphaproteobacteria</taxon>
        <taxon>Caulobacterales</taxon>
        <taxon>Caulobacteraceae</taxon>
        <taxon>Asticcacaulis</taxon>
    </lineage>
</organism>
<feature type="domain" description="Alpha-carbonic anhydrase" evidence="9">
    <location>
        <begin position="60"/>
        <end position="285"/>
    </location>
</feature>
<keyword evidence="4" id="KW-0862">Zinc</keyword>
<comment type="caution">
    <text evidence="10">The sequence shown here is derived from an EMBL/GenBank/DDBJ whole genome shotgun (WGS) entry which is preliminary data.</text>
</comment>
<dbReference type="Pfam" id="PF00194">
    <property type="entry name" value="Carb_anhydrase"/>
    <property type="match status" value="1"/>
</dbReference>
<evidence type="ECO:0000256" key="2">
    <source>
        <dbReference type="ARBA" id="ARBA00012925"/>
    </source>
</evidence>
<evidence type="ECO:0000313" key="10">
    <source>
        <dbReference type="EMBL" id="MDC7693434.1"/>
    </source>
</evidence>
<evidence type="ECO:0000313" key="11">
    <source>
        <dbReference type="Proteomes" id="UP001216595"/>
    </source>
</evidence>
<evidence type="ECO:0000256" key="5">
    <source>
        <dbReference type="ARBA" id="ARBA00023239"/>
    </source>
</evidence>
<evidence type="ECO:0000256" key="1">
    <source>
        <dbReference type="ARBA" id="ARBA00010718"/>
    </source>
</evidence>
<dbReference type="SUPFAM" id="SSF51069">
    <property type="entry name" value="Carbonic anhydrase"/>
    <property type="match status" value="1"/>
</dbReference>
<keyword evidence="5" id="KW-0456">Lyase</keyword>
<comment type="similarity">
    <text evidence="1">Belongs to the alpha-carbonic anhydrase family.</text>
</comment>
<accession>A0ABT5IBA3</accession>
<evidence type="ECO:0000256" key="7">
    <source>
        <dbReference type="SAM" id="MobiDB-lite"/>
    </source>
</evidence>
<evidence type="ECO:0000256" key="3">
    <source>
        <dbReference type="ARBA" id="ARBA00022723"/>
    </source>
</evidence>
<proteinExistence type="inferred from homology"/>
<dbReference type="Gene3D" id="3.10.200.10">
    <property type="entry name" value="Alpha carbonic anhydrase"/>
    <property type="match status" value="1"/>
</dbReference>
<dbReference type="InterPro" id="IPR036398">
    <property type="entry name" value="CA_dom_sf"/>
</dbReference>
<comment type="catalytic activity">
    <reaction evidence="6">
        <text>hydrogencarbonate + H(+) = CO2 + H2O</text>
        <dbReference type="Rhea" id="RHEA:10748"/>
        <dbReference type="ChEBI" id="CHEBI:15377"/>
        <dbReference type="ChEBI" id="CHEBI:15378"/>
        <dbReference type="ChEBI" id="CHEBI:16526"/>
        <dbReference type="ChEBI" id="CHEBI:17544"/>
        <dbReference type="EC" id="4.2.1.1"/>
    </reaction>
</comment>
<reference evidence="10 11" key="1">
    <citation type="submission" date="2023-01" db="EMBL/GenBank/DDBJ databases">
        <title>Novel species of the genus Asticcacaulis isolated from rivers.</title>
        <authorList>
            <person name="Lu H."/>
        </authorList>
    </citation>
    <scope>NUCLEOTIDE SEQUENCE [LARGE SCALE GENOMIC DNA]</scope>
    <source>
        <strain evidence="10 11">DXS10W</strain>
    </source>
</reference>
<sequence>MRRRPLSSALLVTVAALGLMSAGLSGCSKPKAEPGDPHAEAAGDHGGSDAEHGAAKNDVAHWSYEGDDGPAHWGDLSTENKACKTGPRQSPINLSGVASPKAVNLTLDYTSSPAKIQNMGHAIQVSPTDGGGVVMDGVRYKLVQFHFHTPSEHTIDGHRAAIETHFVHKNDKGDLLVIGVLSDVGVADPMLAPIWTWLPTDPGPAALIPDLLVNARDLMPATEEFYAYSGSLTTPPCTENVTWLVYASPLSISPEQVDAYQRLTGPNARPIQSPQGRDILHLVGS</sequence>
<keyword evidence="3" id="KW-0479">Metal-binding</keyword>
<dbReference type="PANTHER" id="PTHR18952">
    <property type="entry name" value="CARBONIC ANHYDRASE"/>
    <property type="match status" value="1"/>
</dbReference>
<dbReference type="InterPro" id="IPR023561">
    <property type="entry name" value="Carbonic_anhydrase_a-class"/>
</dbReference>
<dbReference type="EMBL" id="JAQQKW010000002">
    <property type="protein sequence ID" value="MDC7693434.1"/>
    <property type="molecule type" value="Genomic_DNA"/>
</dbReference>
<feature type="chain" id="PRO_5045840445" description="carbonic anhydrase" evidence="8">
    <location>
        <begin position="22"/>
        <end position="285"/>
    </location>
</feature>
<dbReference type="RefSeq" id="WP_272740198.1">
    <property type="nucleotide sequence ID" value="NZ_JAQQKW010000002.1"/>
</dbReference>
<evidence type="ECO:0000256" key="4">
    <source>
        <dbReference type="ARBA" id="ARBA00022833"/>
    </source>
</evidence>
<dbReference type="Proteomes" id="UP001216595">
    <property type="component" value="Unassembled WGS sequence"/>
</dbReference>
<gene>
    <name evidence="10" type="ORF">PQU94_03950</name>
</gene>
<dbReference type="CDD" id="cd03124">
    <property type="entry name" value="alpha_CA_prokaryotic_like"/>
    <property type="match status" value="1"/>
</dbReference>
<protein>
    <recommendedName>
        <fullName evidence="2">carbonic anhydrase</fullName>
        <ecNumber evidence="2">4.2.1.1</ecNumber>
    </recommendedName>
</protein>
<feature type="signal peptide" evidence="8">
    <location>
        <begin position="1"/>
        <end position="21"/>
    </location>
</feature>
<name>A0ABT5IBA3_9CAUL</name>
<dbReference type="PROSITE" id="PS51144">
    <property type="entry name" value="ALPHA_CA_2"/>
    <property type="match status" value="1"/>
</dbReference>
<dbReference type="PROSITE" id="PS51257">
    <property type="entry name" value="PROKAR_LIPOPROTEIN"/>
    <property type="match status" value="1"/>
</dbReference>
<evidence type="ECO:0000259" key="9">
    <source>
        <dbReference type="PROSITE" id="PS51144"/>
    </source>
</evidence>
<evidence type="ECO:0000256" key="6">
    <source>
        <dbReference type="ARBA" id="ARBA00048348"/>
    </source>
</evidence>
<dbReference type="EC" id="4.2.1.1" evidence="2"/>
<keyword evidence="8" id="KW-0732">Signal</keyword>
<keyword evidence="11" id="KW-1185">Reference proteome</keyword>
<evidence type="ECO:0000256" key="8">
    <source>
        <dbReference type="SAM" id="SignalP"/>
    </source>
</evidence>
<dbReference type="SMART" id="SM01057">
    <property type="entry name" value="Carb_anhydrase"/>
    <property type="match status" value="1"/>
</dbReference>
<dbReference type="InterPro" id="IPR041891">
    <property type="entry name" value="Alpha_CA_prokaryot-like"/>
</dbReference>
<feature type="region of interest" description="Disordered" evidence="7">
    <location>
        <begin position="27"/>
        <end position="53"/>
    </location>
</feature>
<dbReference type="PANTHER" id="PTHR18952:SF265">
    <property type="entry name" value="CARBONIC ANHYDRASE"/>
    <property type="match status" value="1"/>
</dbReference>
<feature type="compositionally biased region" description="Basic and acidic residues" evidence="7">
    <location>
        <begin position="30"/>
        <end position="53"/>
    </location>
</feature>
<dbReference type="InterPro" id="IPR001148">
    <property type="entry name" value="CA_dom"/>
</dbReference>